<dbReference type="PATRIC" id="fig|1279460.3.peg.3143"/>
<accession>A0A0M4NXT9</accession>
<name>A0A0M4NXT9_LEPIR</name>
<evidence type="ECO:0000313" key="1">
    <source>
        <dbReference type="EMBL" id="ALE40262.1"/>
    </source>
</evidence>
<reference evidence="1 2" key="1">
    <citation type="journal article" date="2015" name="Genome Announc.">
        <title>Whole-Genome Sequence of Leptospira interrogans Serovar Hardjo Subtype Hardjoprajitno Strain Norma, Isolated from Cattle in a Leptospirosis Outbreak in Brazil.</title>
        <authorList>
            <person name="Cosate M.R."/>
            <person name="Soares S.C."/>
            <person name="Mendes T.A."/>
            <person name="Raittz R.T."/>
            <person name="Moreira E.C."/>
            <person name="Leite R."/>
            <person name="Fernandes G.R."/>
            <person name="Haddad J.P."/>
            <person name="Ortega J.M."/>
        </authorList>
    </citation>
    <scope>NUCLEOTIDE SEQUENCE [LARGE SCALE GENOMIC DNA]</scope>
    <source>
        <strain evidence="1 2">Norma</strain>
    </source>
</reference>
<proteinExistence type="predicted"/>
<dbReference type="Proteomes" id="UP000056502">
    <property type="component" value="Chromosome I"/>
</dbReference>
<dbReference type="AntiFam" id="ANF00051">
    <property type="entry name" value="Translation of DNA tandem repeat"/>
</dbReference>
<protein>
    <submittedName>
        <fullName evidence="1">Uncharacterized protein</fullName>
    </submittedName>
</protein>
<gene>
    <name evidence="1" type="ORF">G436_3101</name>
</gene>
<dbReference type="EMBL" id="CP012603">
    <property type="protein sequence ID" value="ALE40262.1"/>
    <property type="molecule type" value="Genomic_DNA"/>
</dbReference>
<sequence>MGTHTKLRFVCKMMWELIQITILQTNSKIVGTTTFRNFFFKPNSR</sequence>
<organism evidence="1">
    <name type="scientific">Leptospira interrogans serovar Hardjo str. Norma</name>
    <dbReference type="NCBI Taxonomy" id="1279460"/>
    <lineage>
        <taxon>Bacteria</taxon>
        <taxon>Pseudomonadati</taxon>
        <taxon>Spirochaetota</taxon>
        <taxon>Spirochaetia</taxon>
        <taxon>Leptospirales</taxon>
        <taxon>Leptospiraceae</taxon>
        <taxon>Leptospira</taxon>
    </lineage>
</organism>
<evidence type="ECO:0000313" key="2">
    <source>
        <dbReference type="Proteomes" id="UP000056502"/>
    </source>
</evidence>
<dbReference type="AlphaFoldDB" id="A0A0M4NXT9"/>